<evidence type="ECO:0000256" key="1">
    <source>
        <dbReference type="SAM" id="SignalP"/>
    </source>
</evidence>
<evidence type="ECO:0000313" key="2">
    <source>
        <dbReference type="EMBL" id="MBT9292088.1"/>
    </source>
</evidence>
<comment type="caution">
    <text evidence="2">The sequence shown here is derived from an EMBL/GenBank/DDBJ whole genome shotgun (WGS) entry which is preliminary data.</text>
</comment>
<accession>A0A947D812</accession>
<dbReference type="Proteomes" id="UP000766595">
    <property type="component" value="Unassembled WGS sequence"/>
</dbReference>
<evidence type="ECO:0000313" key="3">
    <source>
        <dbReference type="Proteomes" id="UP000766595"/>
    </source>
</evidence>
<gene>
    <name evidence="2" type="ORF">KL771_21675</name>
</gene>
<reference evidence="2 3" key="1">
    <citation type="submission" date="2021-06" db="EMBL/GenBank/DDBJ databases">
        <authorList>
            <person name="Grouzdev D.S."/>
            <person name="Koziaeva V."/>
        </authorList>
    </citation>
    <scope>NUCLEOTIDE SEQUENCE [LARGE SCALE GENOMIC DNA]</scope>
    <source>
        <strain evidence="2 3">22</strain>
    </source>
</reference>
<keyword evidence="3" id="KW-1185">Reference proteome</keyword>
<organism evidence="2 3">
    <name type="scientific">Prosthecodimorpha staleyi</name>
    <dbReference type="NCBI Taxonomy" id="2840188"/>
    <lineage>
        <taxon>Bacteria</taxon>
        <taxon>Pseudomonadati</taxon>
        <taxon>Pseudomonadota</taxon>
        <taxon>Alphaproteobacteria</taxon>
        <taxon>Hyphomicrobiales</taxon>
        <taxon>Ancalomicrobiaceae</taxon>
        <taxon>Prosthecodimorpha</taxon>
    </lineage>
</organism>
<dbReference type="InterPro" id="IPR006311">
    <property type="entry name" value="TAT_signal"/>
</dbReference>
<dbReference type="PROSITE" id="PS51318">
    <property type="entry name" value="TAT"/>
    <property type="match status" value="1"/>
</dbReference>
<keyword evidence="1" id="KW-0732">Signal</keyword>
<sequence>MSDASSPARRPLRRTLAAVLIALAAASGPARAAEVNDPELTLLYRLALSAEMCGFTVSPKQAEAIGKEMDRHIRRLNLSDDDADALYKKIEADMAAEDWDRICAKTGAWAKTYAEQIRKFGK</sequence>
<protein>
    <submittedName>
        <fullName evidence="2">Uncharacterized protein</fullName>
    </submittedName>
</protein>
<feature type="signal peptide" evidence="1">
    <location>
        <begin position="1"/>
        <end position="32"/>
    </location>
</feature>
<name>A0A947D812_9HYPH</name>
<dbReference type="EMBL" id="JAHHZF010000011">
    <property type="protein sequence ID" value="MBT9292088.1"/>
    <property type="molecule type" value="Genomic_DNA"/>
</dbReference>
<proteinExistence type="predicted"/>
<feature type="chain" id="PRO_5037406881" evidence="1">
    <location>
        <begin position="33"/>
        <end position="122"/>
    </location>
</feature>
<dbReference type="AlphaFoldDB" id="A0A947D812"/>
<dbReference type="RefSeq" id="WP_261970597.1">
    <property type="nucleotide sequence ID" value="NZ_JAHHZF010000011.1"/>
</dbReference>